<protein>
    <recommendedName>
        <fullName evidence="14">Peptide O-xylosyltransferase</fullName>
    </recommendedName>
</protein>
<sequence>MNIVYLFLTYKNPELLLHTIQRLKAPHVEFYVHVDASSGEDFSCLQGIEGVYVPVNQYNTKWGGYEIAFTILYCLRDIQRRCHADYIILMSESDYPIKSNWYIRQTLAEKRKDFITITPLPHPNPLHTPEGHWLEGGRRRYECYALRLKANSLATIEPKRFDLGNFRQFVKVMRDNPAKLLRALRIFWRYPRRKHPEYLRPCGGELWFILRGETVDKIVDFCARHPDYLDYCKDTAILDELFIPTLVNYLVPESERENSTLRYINWQENGGSSPAYLTMNDKKLLTECILEPDKLFVRKVQDMEVCHFIDQTVREHYINP</sequence>
<evidence type="ECO:0000256" key="14">
    <source>
        <dbReference type="ARBA" id="ARBA00042865"/>
    </source>
</evidence>
<evidence type="ECO:0000256" key="3">
    <source>
        <dbReference type="ARBA" id="ARBA00022676"/>
    </source>
</evidence>
<keyword evidence="12" id="KW-1015">Disulfide bond</keyword>
<keyword evidence="13" id="KW-0325">Glycoprotein</keyword>
<dbReference type="GO" id="GO:0046872">
    <property type="term" value="F:metal ion binding"/>
    <property type="evidence" value="ECO:0007669"/>
    <property type="project" value="UniProtKB-KW"/>
</dbReference>
<name>A0A9P4DZL4_9BACE</name>
<reference evidence="15 16" key="1">
    <citation type="journal article" date="2019" name="Nat. Med.">
        <title>A library of human gut bacterial isolates paired with longitudinal multiomics data enables mechanistic microbiome research.</title>
        <authorList>
            <person name="Poyet M."/>
            <person name="Groussin M."/>
            <person name="Gibbons S.M."/>
            <person name="Avila-Pacheco J."/>
            <person name="Jiang X."/>
            <person name="Kearney S.M."/>
            <person name="Perrotta A.R."/>
            <person name="Berdy B."/>
            <person name="Zhao S."/>
            <person name="Lieberman T.D."/>
            <person name="Swanson P.K."/>
            <person name="Smith M."/>
            <person name="Roesemann S."/>
            <person name="Alexander J.E."/>
            <person name="Rich S.A."/>
            <person name="Livny J."/>
            <person name="Vlamakis H."/>
            <person name="Clish C."/>
            <person name="Bullock K."/>
            <person name="Deik A."/>
            <person name="Scott J."/>
            <person name="Pierce K.A."/>
            <person name="Xavier R.J."/>
            <person name="Alm E.J."/>
        </authorList>
    </citation>
    <scope>NUCLEOTIDE SEQUENCE [LARGE SCALE GENOMIC DNA]</scope>
    <source>
        <strain evidence="15 16">BIOML-A19</strain>
    </source>
</reference>
<evidence type="ECO:0000256" key="5">
    <source>
        <dbReference type="ARBA" id="ARBA00022692"/>
    </source>
</evidence>
<evidence type="ECO:0000256" key="9">
    <source>
        <dbReference type="ARBA" id="ARBA00022989"/>
    </source>
</evidence>
<dbReference type="RefSeq" id="WP_149882534.1">
    <property type="nucleotide sequence ID" value="NZ_CACRTB010000035.1"/>
</dbReference>
<keyword evidence="9" id="KW-1133">Transmembrane helix</keyword>
<keyword evidence="11" id="KW-0472">Membrane</keyword>
<organism evidence="15 16">
    <name type="scientific">Bacteroides caccae</name>
    <dbReference type="NCBI Taxonomy" id="47678"/>
    <lineage>
        <taxon>Bacteria</taxon>
        <taxon>Pseudomonadati</taxon>
        <taxon>Bacteroidota</taxon>
        <taxon>Bacteroidia</taxon>
        <taxon>Bacteroidales</taxon>
        <taxon>Bacteroidaceae</taxon>
        <taxon>Bacteroides</taxon>
    </lineage>
</organism>
<keyword evidence="5" id="KW-0812">Transmembrane</keyword>
<comment type="subcellular location">
    <subcellularLocation>
        <location evidence="2">Endoplasmic reticulum membrane</location>
        <topology evidence="2">Single-pass type II membrane protein</topology>
    </subcellularLocation>
    <subcellularLocation>
        <location evidence="1">Golgi apparatus membrane</location>
        <topology evidence="1">Single-pass type II membrane protein</topology>
    </subcellularLocation>
</comment>
<dbReference type="GO" id="GO:0050650">
    <property type="term" value="P:chondroitin sulfate proteoglycan biosynthetic process"/>
    <property type="evidence" value="ECO:0007669"/>
    <property type="project" value="TreeGrafter"/>
</dbReference>
<dbReference type="InterPro" id="IPR003406">
    <property type="entry name" value="Glyco_trans_14"/>
</dbReference>
<evidence type="ECO:0000256" key="6">
    <source>
        <dbReference type="ARBA" id="ARBA00022723"/>
    </source>
</evidence>
<evidence type="ECO:0000256" key="12">
    <source>
        <dbReference type="ARBA" id="ARBA00023157"/>
    </source>
</evidence>
<dbReference type="GO" id="GO:0016020">
    <property type="term" value="C:membrane"/>
    <property type="evidence" value="ECO:0007669"/>
    <property type="project" value="InterPro"/>
</dbReference>
<dbReference type="InterPro" id="IPR043538">
    <property type="entry name" value="XYLT"/>
</dbReference>
<evidence type="ECO:0000256" key="2">
    <source>
        <dbReference type="ARBA" id="ARBA00004648"/>
    </source>
</evidence>
<evidence type="ECO:0000256" key="7">
    <source>
        <dbReference type="ARBA" id="ARBA00022824"/>
    </source>
</evidence>
<dbReference type="EMBL" id="VVYD01000012">
    <property type="protein sequence ID" value="KAA5497443.1"/>
    <property type="molecule type" value="Genomic_DNA"/>
</dbReference>
<dbReference type="Pfam" id="PF02485">
    <property type="entry name" value="Branch"/>
    <property type="match status" value="2"/>
</dbReference>
<gene>
    <name evidence="15" type="ORF">F2Y31_13490</name>
</gene>
<evidence type="ECO:0000256" key="10">
    <source>
        <dbReference type="ARBA" id="ARBA00023034"/>
    </source>
</evidence>
<keyword evidence="10" id="KW-0333">Golgi apparatus</keyword>
<comment type="caution">
    <text evidence="15">The sequence shown here is derived from an EMBL/GenBank/DDBJ whole genome shotgun (WGS) entry which is preliminary data.</text>
</comment>
<dbReference type="Proteomes" id="UP000368418">
    <property type="component" value="Unassembled WGS sequence"/>
</dbReference>
<keyword evidence="6" id="KW-0479">Metal-binding</keyword>
<evidence type="ECO:0000313" key="15">
    <source>
        <dbReference type="EMBL" id="KAA5497443.1"/>
    </source>
</evidence>
<keyword evidence="3" id="KW-0328">Glycosyltransferase</keyword>
<dbReference type="PANTHER" id="PTHR46025">
    <property type="entry name" value="XYLOSYLTRANSFERASE OXT"/>
    <property type="match status" value="1"/>
</dbReference>
<keyword evidence="4" id="KW-0808">Transferase</keyword>
<dbReference type="GO" id="GO:0030158">
    <property type="term" value="F:protein xylosyltransferase activity"/>
    <property type="evidence" value="ECO:0007669"/>
    <property type="project" value="InterPro"/>
</dbReference>
<evidence type="ECO:0000256" key="13">
    <source>
        <dbReference type="ARBA" id="ARBA00023180"/>
    </source>
</evidence>
<evidence type="ECO:0000256" key="4">
    <source>
        <dbReference type="ARBA" id="ARBA00022679"/>
    </source>
</evidence>
<evidence type="ECO:0000256" key="11">
    <source>
        <dbReference type="ARBA" id="ARBA00023136"/>
    </source>
</evidence>
<dbReference type="GO" id="GO:0015012">
    <property type="term" value="P:heparan sulfate proteoglycan biosynthetic process"/>
    <property type="evidence" value="ECO:0007669"/>
    <property type="project" value="TreeGrafter"/>
</dbReference>
<evidence type="ECO:0000256" key="8">
    <source>
        <dbReference type="ARBA" id="ARBA00022968"/>
    </source>
</evidence>
<keyword evidence="7" id="KW-0256">Endoplasmic reticulum</keyword>
<keyword evidence="8" id="KW-0735">Signal-anchor</keyword>
<evidence type="ECO:0000256" key="1">
    <source>
        <dbReference type="ARBA" id="ARBA00004323"/>
    </source>
</evidence>
<dbReference type="AlphaFoldDB" id="A0A9P4DZL4"/>
<proteinExistence type="predicted"/>
<accession>A0A9P4DZL4</accession>
<dbReference type="PANTHER" id="PTHR46025:SF3">
    <property type="entry name" value="XYLOSYLTRANSFERASE OXT"/>
    <property type="match status" value="1"/>
</dbReference>
<evidence type="ECO:0000313" key="16">
    <source>
        <dbReference type="Proteomes" id="UP000368418"/>
    </source>
</evidence>